<organism evidence="1 2">
    <name type="scientific">Streptomyces lacrimifluminis</name>
    <dbReference type="NCBI Taxonomy" id="1500077"/>
    <lineage>
        <taxon>Bacteria</taxon>
        <taxon>Bacillati</taxon>
        <taxon>Actinomycetota</taxon>
        <taxon>Actinomycetes</taxon>
        <taxon>Kitasatosporales</taxon>
        <taxon>Streptomycetaceae</taxon>
        <taxon>Streptomyces</taxon>
    </lineage>
</organism>
<keyword evidence="2" id="KW-1185">Reference proteome</keyword>
<dbReference type="EMBL" id="BMMU01000031">
    <property type="protein sequence ID" value="GGJ60699.1"/>
    <property type="molecule type" value="Genomic_DNA"/>
</dbReference>
<evidence type="ECO:0000313" key="1">
    <source>
        <dbReference type="EMBL" id="GGJ60699.1"/>
    </source>
</evidence>
<evidence type="ECO:0000313" key="2">
    <source>
        <dbReference type="Proteomes" id="UP000625682"/>
    </source>
</evidence>
<reference evidence="1" key="1">
    <citation type="journal article" date="2014" name="Int. J. Syst. Evol. Microbiol.">
        <title>Complete genome sequence of Corynebacterium casei LMG S-19264T (=DSM 44701T), isolated from a smear-ripened cheese.</title>
        <authorList>
            <consortium name="US DOE Joint Genome Institute (JGI-PGF)"/>
            <person name="Walter F."/>
            <person name="Albersmeier A."/>
            <person name="Kalinowski J."/>
            <person name="Ruckert C."/>
        </authorList>
    </citation>
    <scope>NUCLEOTIDE SEQUENCE</scope>
    <source>
        <strain evidence="1">CGMCC 4.7272</strain>
    </source>
</reference>
<reference evidence="1" key="2">
    <citation type="submission" date="2020-09" db="EMBL/GenBank/DDBJ databases">
        <authorList>
            <person name="Sun Q."/>
            <person name="Zhou Y."/>
        </authorList>
    </citation>
    <scope>NUCLEOTIDE SEQUENCE</scope>
    <source>
        <strain evidence="1">CGMCC 4.7272</strain>
    </source>
</reference>
<gene>
    <name evidence="1" type="ORF">GCM10012282_67470</name>
</gene>
<sequence>MGRWAGGQGDLGPAPFAGGCRIGAVPVGQNGDEEQAAAVLGVFVREAELGERRVRVVDLDA</sequence>
<name>A0A917P457_9ACTN</name>
<dbReference type="Proteomes" id="UP000625682">
    <property type="component" value="Unassembled WGS sequence"/>
</dbReference>
<comment type="caution">
    <text evidence="1">The sequence shown here is derived from an EMBL/GenBank/DDBJ whole genome shotgun (WGS) entry which is preliminary data.</text>
</comment>
<dbReference type="AlphaFoldDB" id="A0A917P457"/>
<accession>A0A917P457</accession>
<protein>
    <submittedName>
        <fullName evidence="1">Uncharacterized protein</fullName>
    </submittedName>
</protein>
<proteinExistence type="predicted"/>